<comment type="caution">
    <text evidence="1">The sequence shown here is derived from an EMBL/GenBank/DDBJ whole genome shotgun (WGS) entry which is preliminary data.</text>
</comment>
<keyword evidence="2" id="KW-1185">Reference proteome</keyword>
<dbReference type="PANTHER" id="PTHR46601:SF2">
    <property type="entry name" value="UBIQUITIN-LIKE PROTEASE FAMILY PROFILE DOMAIN-CONTAINING PROTEIN"/>
    <property type="match status" value="1"/>
</dbReference>
<proteinExistence type="predicted"/>
<accession>A0ABQ8SUI2</accession>
<evidence type="ECO:0000313" key="2">
    <source>
        <dbReference type="Proteomes" id="UP001148838"/>
    </source>
</evidence>
<name>A0ABQ8SUI2_PERAM</name>
<dbReference type="PANTHER" id="PTHR46601">
    <property type="entry name" value="ULP_PROTEASE DOMAIN-CONTAINING PROTEIN"/>
    <property type="match status" value="1"/>
</dbReference>
<gene>
    <name evidence="1" type="ORF">ANN_13740</name>
</gene>
<dbReference type="Proteomes" id="UP001148838">
    <property type="component" value="Unassembled WGS sequence"/>
</dbReference>
<protein>
    <submittedName>
        <fullName evidence="1">Uncharacterized protein</fullName>
    </submittedName>
</protein>
<dbReference type="EMBL" id="JAJSOF020000019">
    <property type="protein sequence ID" value="KAJ4437802.1"/>
    <property type="molecule type" value="Genomic_DNA"/>
</dbReference>
<reference evidence="1 2" key="1">
    <citation type="journal article" date="2022" name="Allergy">
        <title>Genome assembly and annotation of Periplaneta americana reveal a comprehensive cockroach allergen profile.</title>
        <authorList>
            <person name="Wang L."/>
            <person name="Xiong Q."/>
            <person name="Saelim N."/>
            <person name="Wang L."/>
            <person name="Nong W."/>
            <person name="Wan A.T."/>
            <person name="Shi M."/>
            <person name="Liu X."/>
            <person name="Cao Q."/>
            <person name="Hui J.H.L."/>
            <person name="Sookrung N."/>
            <person name="Leung T.F."/>
            <person name="Tungtrongchitr A."/>
            <person name="Tsui S.K.W."/>
        </authorList>
    </citation>
    <scope>NUCLEOTIDE SEQUENCE [LARGE SCALE GENOMIC DNA]</scope>
    <source>
        <strain evidence="1">PWHHKU_190912</strain>
    </source>
</reference>
<evidence type="ECO:0000313" key="1">
    <source>
        <dbReference type="EMBL" id="KAJ4437802.1"/>
    </source>
</evidence>
<sequence length="276" mass="32104">MPSTSAERMRKMRQKLKEEGNYDKYKEQYTICVSKYRERKKEKLKNCKMEVKKAIKEEEKRKNRERVARFRRLKKERAETKLAEQDHNFCAYKNSSSLGKATPRARKALPNSPRKKRCVVKRLFETYVGNSNLSEEKYSSTNQKGLDISTVTAVTEFYNRDDVSRQAPGLKDVRTIHKPDGSKERMQIRNLYSSLKETHALFISEHGSIIGKSKFADLRPKHVLLSCQLPHNVCMCKYHENFILAVNSLHKVVLACPAYSSSYLDEIVCQSAKEDR</sequence>
<organism evidence="1 2">
    <name type="scientific">Periplaneta americana</name>
    <name type="common">American cockroach</name>
    <name type="synonym">Blatta americana</name>
    <dbReference type="NCBI Taxonomy" id="6978"/>
    <lineage>
        <taxon>Eukaryota</taxon>
        <taxon>Metazoa</taxon>
        <taxon>Ecdysozoa</taxon>
        <taxon>Arthropoda</taxon>
        <taxon>Hexapoda</taxon>
        <taxon>Insecta</taxon>
        <taxon>Pterygota</taxon>
        <taxon>Neoptera</taxon>
        <taxon>Polyneoptera</taxon>
        <taxon>Dictyoptera</taxon>
        <taxon>Blattodea</taxon>
        <taxon>Blattoidea</taxon>
        <taxon>Blattidae</taxon>
        <taxon>Blattinae</taxon>
        <taxon>Periplaneta</taxon>
    </lineage>
</organism>